<dbReference type="Pfam" id="PF13472">
    <property type="entry name" value="Lipase_GDSL_2"/>
    <property type="match status" value="1"/>
</dbReference>
<dbReference type="GO" id="GO:0016788">
    <property type="term" value="F:hydrolase activity, acting on ester bonds"/>
    <property type="evidence" value="ECO:0007669"/>
    <property type="project" value="UniProtKB-ARBA"/>
</dbReference>
<feature type="domain" description="SGNH hydrolase-type esterase" evidence="1">
    <location>
        <begin position="14"/>
        <end position="187"/>
    </location>
</feature>
<protein>
    <submittedName>
        <fullName evidence="2">GDSL-type esterase/lipase family protein</fullName>
    </submittedName>
</protein>
<dbReference type="InterPro" id="IPR051532">
    <property type="entry name" value="Ester_Hydrolysis_Enzymes"/>
</dbReference>
<dbReference type="EMBL" id="CP101717">
    <property type="protein sequence ID" value="WLD57552.1"/>
    <property type="molecule type" value="Genomic_DNA"/>
</dbReference>
<dbReference type="SUPFAM" id="SSF52266">
    <property type="entry name" value="SGNH hydrolase"/>
    <property type="match status" value="1"/>
</dbReference>
<name>A0AB38YEG1_9GAMM</name>
<gene>
    <name evidence="2" type="ORF">NFC81_12645</name>
</gene>
<evidence type="ECO:0000313" key="2">
    <source>
        <dbReference type="EMBL" id="WLD57552.1"/>
    </source>
</evidence>
<accession>A0AB38YEG1</accession>
<dbReference type="RefSeq" id="WP_304994837.1">
    <property type="nucleotide sequence ID" value="NZ_CP101717.1"/>
</dbReference>
<dbReference type="InterPro" id="IPR013830">
    <property type="entry name" value="SGNH_hydro"/>
</dbReference>
<sequence>MSEPMMSGVPHIAFVGDSLVTGIGDASGLGWCTRLAMLSAREQKTFVPYILGVPGDTSTLIREHFAIEVDRRLAHQEDARVVFQFGVEDCRLIGEKPQIGLRESVLNLKSMMTKAKGRYRMLVVSPPPVYDPAVNSRLQRLVQAQSELARSLQVPFIDVFKPLNSDVQYKRELSQHDKVHPLQRGYEKIFSIVSNDRQWWFSR</sequence>
<organism evidence="2">
    <name type="scientific">Salinispirillum sp. LH 10-3-1</name>
    <dbReference type="NCBI Taxonomy" id="2952525"/>
    <lineage>
        <taxon>Bacteria</taxon>
        <taxon>Pseudomonadati</taxon>
        <taxon>Pseudomonadota</taxon>
        <taxon>Gammaproteobacteria</taxon>
        <taxon>Oceanospirillales</taxon>
        <taxon>Saccharospirillaceae</taxon>
        <taxon>Salinispirillum</taxon>
    </lineage>
</organism>
<dbReference type="PANTHER" id="PTHR30383">
    <property type="entry name" value="THIOESTERASE 1/PROTEASE 1/LYSOPHOSPHOLIPASE L1"/>
    <property type="match status" value="1"/>
</dbReference>
<reference evidence="2" key="1">
    <citation type="submission" date="2022-07" db="EMBL/GenBank/DDBJ databases">
        <title>Complete genome sequence of Salinispirillum sp. LH10-3-1 capable of multiple carbohydrate inversion isolated from a soda lake.</title>
        <authorList>
            <person name="Liu J."/>
            <person name="Zhai Y."/>
            <person name="Zhang H."/>
            <person name="Yang H."/>
            <person name="Qu J."/>
            <person name="Li J."/>
        </authorList>
    </citation>
    <scope>NUCLEOTIDE SEQUENCE</scope>
    <source>
        <strain evidence="2">LH 10-3-1</strain>
    </source>
</reference>
<dbReference type="Gene3D" id="3.40.50.1110">
    <property type="entry name" value="SGNH hydrolase"/>
    <property type="match status" value="1"/>
</dbReference>
<proteinExistence type="predicted"/>
<dbReference type="InterPro" id="IPR036514">
    <property type="entry name" value="SGNH_hydro_sf"/>
</dbReference>
<dbReference type="AlphaFoldDB" id="A0AB38YEG1"/>
<evidence type="ECO:0000259" key="1">
    <source>
        <dbReference type="Pfam" id="PF13472"/>
    </source>
</evidence>